<accession>A0A3B4YRN2</accession>
<evidence type="ECO:0000313" key="2">
    <source>
        <dbReference type="Proteomes" id="UP000261360"/>
    </source>
</evidence>
<proteinExistence type="predicted"/>
<organism evidence="1 2">
    <name type="scientific">Seriola lalandi dorsalis</name>
    <dbReference type="NCBI Taxonomy" id="1841481"/>
    <lineage>
        <taxon>Eukaryota</taxon>
        <taxon>Metazoa</taxon>
        <taxon>Chordata</taxon>
        <taxon>Craniata</taxon>
        <taxon>Vertebrata</taxon>
        <taxon>Euteleostomi</taxon>
        <taxon>Actinopterygii</taxon>
        <taxon>Neopterygii</taxon>
        <taxon>Teleostei</taxon>
        <taxon>Neoteleostei</taxon>
        <taxon>Acanthomorphata</taxon>
        <taxon>Carangaria</taxon>
        <taxon>Carangiformes</taxon>
        <taxon>Carangidae</taxon>
        <taxon>Seriola</taxon>
    </lineage>
</organism>
<name>A0A3B4YRN2_SERLL</name>
<sequence>MCLSCVDHPSLKPNAALNSGLFGDDVDCHDRLTVLVFGFTDVVPKVNGLHVLYSHDTLGDPCGVDVNRTVVLHNKTNMASVIVLIFFFFSNAAGDS</sequence>
<dbReference type="GeneTree" id="ENSGT01060000249241"/>
<dbReference type="Ensembl" id="ENSSLDT00000031850.1">
    <property type="protein sequence ID" value="ENSSLDP00000030958.1"/>
    <property type="gene ID" value="ENSSLDG00000023823.1"/>
</dbReference>
<dbReference type="AlphaFoldDB" id="A0A3B4YRN2"/>
<dbReference type="Proteomes" id="UP000261360">
    <property type="component" value="Unplaced"/>
</dbReference>
<protein>
    <submittedName>
        <fullName evidence="1">Uncharacterized protein</fullName>
    </submittedName>
</protein>
<keyword evidence="2" id="KW-1185">Reference proteome</keyword>
<reference evidence="1" key="2">
    <citation type="submission" date="2025-09" db="UniProtKB">
        <authorList>
            <consortium name="Ensembl"/>
        </authorList>
    </citation>
    <scope>IDENTIFICATION</scope>
</reference>
<evidence type="ECO:0000313" key="1">
    <source>
        <dbReference type="Ensembl" id="ENSSLDP00000030958.1"/>
    </source>
</evidence>
<reference evidence="1" key="1">
    <citation type="submission" date="2025-08" db="UniProtKB">
        <authorList>
            <consortium name="Ensembl"/>
        </authorList>
    </citation>
    <scope>IDENTIFICATION</scope>
</reference>